<sequence length="457" mass="49003">MKNTIYASLAVTALGGAAFLVPAAAHADDAVPLDSDSLATDDTTAVMGPAREYQHGLTVNGVSPTLRTVVVDGESILAYCIEYWIRAADPDHTAAVTGWDEFTGDNNFKTDSQVREQVAWILRNSHPTLSLDDIEATTGTSGLTEAEAIAATQSAIWHFTDDFVPDGNLTVESAATNNEPVSAQSADNVQAVFDYLTGEENTGLNEQQVQASVTLIEATDADVARPQGLTEIIEDEDDHVFGPVELNASTDSVGLDINTIDDAVDMEDLSILDADGELLEPSQPVTTDELWLHVPADTETGGVHIAAESTEFGYTGRLITPEPDAQRRFQTIVVVDQTSHQDSTELQLSWEKPTVVEPPPSEEPPAPEEPPSPEEPPTPTEPPAPEEPPVPEDPPTATEPPIEEAEEIHATEQLATTGPNETRNVLIGVGTLAIGAALLILNRWLRKRKAWGTAEKF</sequence>
<evidence type="ECO:0000313" key="6">
    <source>
        <dbReference type="Proteomes" id="UP001501461"/>
    </source>
</evidence>
<feature type="signal peptide" evidence="3">
    <location>
        <begin position="1"/>
        <end position="27"/>
    </location>
</feature>
<feature type="transmembrane region" description="Helical" evidence="2">
    <location>
        <begin position="425"/>
        <end position="445"/>
    </location>
</feature>
<feature type="compositionally biased region" description="Polar residues" evidence="1">
    <location>
        <begin position="338"/>
        <end position="347"/>
    </location>
</feature>
<feature type="chain" id="PRO_5047514599" description="Thioester domain-containing protein" evidence="3">
    <location>
        <begin position="28"/>
        <end position="457"/>
    </location>
</feature>
<dbReference type="InterPro" id="IPR013552">
    <property type="entry name" value="Thioester_dom"/>
</dbReference>
<dbReference type="RefSeq" id="WP_343958368.1">
    <property type="nucleotide sequence ID" value="NZ_BAAAMN010000044.1"/>
</dbReference>
<keyword evidence="6" id="KW-1185">Reference proteome</keyword>
<gene>
    <name evidence="5" type="ORF">GCM10009720_20980</name>
</gene>
<dbReference type="Gene3D" id="1.10.150.480">
    <property type="match status" value="1"/>
</dbReference>
<dbReference type="Pfam" id="PF08341">
    <property type="entry name" value="TED"/>
    <property type="match status" value="1"/>
</dbReference>
<evidence type="ECO:0000256" key="1">
    <source>
        <dbReference type="SAM" id="MobiDB-lite"/>
    </source>
</evidence>
<feature type="domain" description="Thioester" evidence="4">
    <location>
        <begin position="78"/>
        <end position="201"/>
    </location>
</feature>
<keyword evidence="2" id="KW-0812">Transmembrane</keyword>
<reference evidence="5 6" key="1">
    <citation type="journal article" date="2019" name="Int. J. Syst. Evol. Microbiol.">
        <title>The Global Catalogue of Microorganisms (GCM) 10K type strain sequencing project: providing services to taxonomists for standard genome sequencing and annotation.</title>
        <authorList>
            <consortium name="The Broad Institute Genomics Platform"/>
            <consortium name="The Broad Institute Genome Sequencing Center for Infectious Disease"/>
            <person name="Wu L."/>
            <person name="Ma J."/>
        </authorList>
    </citation>
    <scope>NUCLEOTIDE SEQUENCE [LARGE SCALE GENOMIC DNA]</scope>
    <source>
        <strain evidence="5 6">JCM 13595</strain>
    </source>
</reference>
<keyword evidence="2" id="KW-0472">Membrane</keyword>
<feature type="compositionally biased region" description="Pro residues" evidence="1">
    <location>
        <begin position="356"/>
        <end position="398"/>
    </location>
</feature>
<evidence type="ECO:0000256" key="2">
    <source>
        <dbReference type="SAM" id="Phobius"/>
    </source>
</evidence>
<protein>
    <recommendedName>
        <fullName evidence="4">Thioester domain-containing protein</fullName>
    </recommendedName>
</protein>
<evidence type="ECO:0000259" key="4">
    <source>
        <dbReference type="Pfam" id="PF08341"/>
    </source>
</evidence>
<accession>A0ABN2UP93</accession>
<feature type="region of interest" description="Disordered" evidence="1">
    <location>
        <begin position="338"/>
        <end position="401"/>
    </location>
</feature>
<dbReference type="NCBIfam" id="TIGR03934">
    <property type="entry name" value="TQXA_dom"/>
    <property type="match status" value="1"/>
</dbReference>
<proteinExistence type="predicted"/>
<name>A0ABN2UP93_9MICC</name>
<dbReference type="InterPro" id="IPR023849">
    <property type="entry name" value="TQXA_dom"/>
</dbReference>
<comment type="caution">
    <text evidence="5">The sequence shown here is derived from an EMBL/GenBank/DDBJ whole genome shotgun (WGS) entry which is preliminary data.</text>
</comment>
<keyword evidence="3" id="KW-0732">Signal</keyword>
<evidence type="ECO:0000313" key="5">
    <source>
        <dbReference type="EMBL" id="GAA2040313.1"/>
    </source>
</evidence>
<evidence type="ECO:0000256" key="3">
    <source>
        <dbReference type="SAM" id="SignalP"/>
    </source>
</evidence>
<keyword evidence="2" id="KW-1133">Transmembrane helix</keyword>
<organism evidence="5 6">
    <name type="scientific">Yaniella flava</name>
    <dbReference type="NCBI Taxonomy" id="287930"/>
    <lineage>
        <taxon>Bacteria</taxon>
        <taxon>Bacillati</taxon>
        <taxon>Actinomycetota</taxon>
        <taxon>Actinomycetes</taxon>
        <taxon>Micrococcales</taxon>
        <taxon>Micrococcaceae</taxon>
        <taxon>Yaniella</taxon>
    </lineage>
</organism>
<dbReference type="Proteomes" id="UP001501461">
    <property type="component" value="Unassembled WGS sequence"/>
</dbReference>
<dbReference type="EMBL" id="BAAAMN010000044">
    <property type="protein sequence ID" value="GAA2040313.1"/>
    <property type="molecule type" value="Genomic_DNA"/>
</dbReference>